<keyword evidence="2" id="KW-1185">Reference proteome</keyword>
<dbReference type="EMBL" id="JAFIQS020000009">
    <property type="protein sequence ID" value="KAH9477413.1"/>
    <property type="molecule type" value="Genomic_DNA"/>
</dbReference>
<organism evidence="1 2">
    <name type="scientific">Psilocybe cubensis</name>
    <name type="common">Psychedelic mushroom</name>
    <name type="synonym">Stropharia cubensis</name>
    <dbReference type="NCBI Taxonomy" id="181762"/>
    <lineage>
        <taxon>Eukaryota</taxon>
        <taxon>Fungi</taxon>
        <taxon>Dikarya</taxon>
        <taxon>Basidiomycota</taxon>
        <taxon>Agaricomycotina</taxon>
        <taxon>Agaricomycetes</taxon>
        <taxon>Agaricomycetidae</taxon>
        <taxon>Agaricales</taxon>
        <taxon>Agaricineae</taxon>
        <taxon>Strophariaceae</taxon>
        <taxon>Psilocybe</taxon>
    </lineage>
</organism>
<comment type="caution">
    <text evidence="1">The sequence shown here is derived from an EMBL/GenBank/DDBJ whole genome shotgun (WGS) entry which is preliminary data.</text>
</comment>
<keyword evidence="1" id="KW-0067">ATP-binding</keyword>
<evidence type="ECO:0000313" key="2">
    <source>
        <dbReference type="Proteomes" id="UP000664032"/>
    </source>
</evidence>
<keyword evidence="1" id="KW-0547">Nucleotide-binding</keyword>
<reference evidence="1" key="1">
    <citation type="submission" date="2021-10" db="EMBL/GenBank/DDBJ databases">
        <title>Psilocybe cubensis genome.</title>
        <authorList>
            <person name="Mckernan K.J."/>
            <person name="Crawford S."/>
            <person name="Trippe A."/>
            <person name="Kane L.T."/>
            <person name="Mclaughlin S."/>
        </authorList>
    </citation>
    <scope>NUCLEOTIDE SEQUENCE</scope>
    <source>
        <strain evidence="1">MGC-MH-2018</strain>
    </source>
</reference>
<name>A0ACB8GP43_PSICU</name>
<proteinExistence type="predicted"/>
<evidence type="ECO:0000313" key="1">
    <source>
        <dbReference type="EMBL" id="KAH9477413.1"/>
    </source>
</evidence>
<dbReference type="Proteomes" id="UP000664032">
    <property type="component" value="Unassembled WGS sequence"/>
</dbReference>
<gene>
    <name evidence="1" type="ORF">JR316_0009626</name>
</gene>
<protein>
    <submittedName>
        <fullName evidence="1">ATP-binding cassette sub-family D member 1</fullName>
    </submittedName>
</protein>
<accession>A0ACB8GP43</accession>
<sequence length="1089" mass="120701">MTNVHSKPILGMRVPIHPLPLPPTLTRRPYVLAFLVLILLRSRAAGLTFSAYTAIQENVKKLRDKLRMKLKRKLTREEMDRVLQQVYVEDPDGSGGKTLLVPYRERILKVPIHTTPTSKFTSDTPFFPPLSESTLRKPSLSLSFLSQLTALLGRIAIPSATSPEAGIVVLHSSFLVLRTVLSILVARLDGRIVRDLVKGDGRAFLRGLGWWFVLAIPSTFTNSMIRHFQSLLALRLRTRMTRYLHDLYLASHPALRYFRAPGYLDGVDQYLTADVDAWANALSGVYGNVLKPSLDLLLFTSQLSRSLGVRGTILLFLNYYTTVSILRFVTPSFGALAATEARLEGEYRMGVGRVGREAEEVAFYDGGKREKEIVLGVYAKLIRHVNKVYKIRIAYEWTEDYVIKYLWSAAGYALIAVPILYTRAKRSLGVGVGDNVRGADGAERMRRDRDEAVAGRTETYISNRRLLLSLADAGGRLMYAYKDLLELAGLTARLYVLVSTLLNMPSGRGVRCVDGAGVGDAEGEAMGVEVEEVEAVSLTGVDVRVPRVVRGALESAAFASDNDKEKHEGKGKGKEKEKEKEKEKQQDEVKEGRGEGAREDPPLVKNLTLRIARGEHLMITGSNGVGKTAVARVLAGLWDPAPSSDGVNGEGEPHVQMPRDETEADVLFRRAAFLRAREVDAGARFGGAVGAGAGGKGAEALKHEREHWRPRPTLYVVPQRAYMVAGSLLEQIIYPCSYASFVRMTSMFSANAQQSQSHWNDPSYPPTPATPTRPTLLSRSSSVASLTNLISSTLLPPPPSSLVQMPSNAALAEIHNILEKVHLGYLVGREGGLHVRKEWRDVLSGGEKQRMAMARVLWWRPRFAVLDECTSAVSSDVEGRMYEAAKALDITLITISLRPSLMKYHKQLLTLHGPTDPTSPGRWTLARVGTKEERMSLEKEIGVLEERLKEVEGWEKRVRELEGLLGVQEGVGEGEGEHEHTGSIHTHREGVDEEGDRDEEEEARLREEEMKEEVYVYDYREPEGSERDLESESTSWSDADAGDIEAEGEVEVESVGTEAEALSVGFEDAVDPEEMLSMPLDVEEEMTFA</sequence>